<dbReference type="PANTHER" id="PTHR43289">
    <property type="entry name" value="MITOGEN-ACTIVATED PROTEIN KINASE KINASE KINASE 20-RELATED"/>
    <property type="match status" value="1"/>
</dbReference>
<evidence type="ECO:0000313" key="9">
    <source>
        <dbReference type="Proteomes" id="UP000245523"/>
    </source>
</evidence>
<dbReference type="PROSITE" id="PS50011">
    <property type="entry name" value="PROTEIN_KINASE_DOM"/>
    <property type="match status" value="1"/>
</dbReference>
<keyword evidence="6" id="KW-0812">Transmembrane</keyword>
<keyword evidence="8" id="KW-0723">Serine/threonine-protein kinase</keyword>
<comment type="caution">
    <text evidence="8">The sequence shown here is derived from an EMBL/GenBank/DDBJ whole genome shotgun (WGS) entry which is preliminary data.</text>
</comment>
<keyword evidence="3 8" id="KW-0418">Kinase</keyword>
<dbReference type="InterPro" id="IPR011009">
    <property type="entry name" value="Kinase-like_dom_sf"/>
</dbReference>
<evidence type="ECO:0000259" key="7">
    <source>
        <dbReference type="PROSITE" id="PS50011"/>
    </source>
</evidence>
<evidence type="ECO:0000256" key="5">
    <source>
        <dbReference type="SAM" id="MobiDB-lite"/>
    </source>
</evidence>
<keyword evidence="2" id="KW-0547">Nucleotide-binding</keyword>
<dbReference type="EMBL" id="QGHD01000006">
    <property type="protein sequence ID" value="PWL03390.1"/>
    <property type="molecule type" value="Genomic_DNA"/>
</dbReference>
<name>A0ABX5LSF9_9BACT</name>
<keyword evidence="1" id="KW-0808">Transferase</keyword>
<feature type="region of interest" description="Disordered" evidence="5">
    <location>
        <begin position="358"/>
        <end position="387"/>
    </location>
</feature>
<dbReference type="Gene3D" id="1.10.510.10">
    <property type="entry name" value="Transferase(Phosphotransferase) domain 1"/>
    <property type="match status" value="1"/>
</dbReference>
<keyword evidence="6" id="KW-1133">Transmembrane helix</keyword>
<evidence type="ECO:0000256" key="3">
    <source>
        <dbReference type="ARBA" id="ARBA00022777"/>
    </source>
</evidence>
<keyword evidence="9" id="KW-1185">Reference proteome</keyword>
<evidence type="ECO:0000256" key="1">
    <source>
        <dbReference type="ARBA" id="ARBA00022679"/>
    </source>
</evidence>
<gene>
    <name evidence="8" type="ORF">B0H50_10648</name>
</gene>
<dbReference type="PANTHER" id="PTHR43289:SF6">
    <property type="entry name" value="SERINE_THREONINE-PROTEIN KINASE NEKL-3"/>
    <property type="match status" value="1"/>
</dbReference>
<evidence type="ECO:0000256" key="2">
    <source>
        <dbReference type="ARBA" id="ARBA00022741"/>
    </source>
</evidence>
<accession>A0ABX5LSF9</accession>
<reference evidence="8 9" key="1">
    <citation type="submission" date="2018-05" db="EMBL/GenBank/DDBJ databases">
        <title>Animal gut microbial communities from fecal samples from Wisconsin, USA.</title>
        <authorList>
            <person name="Neumann A."/>
        </authorList>
    </citation>
    <scope>NUCLEOTIDE SEQUENCE [LARGE SCALE GENOMIC DNA]</scope>
    <source>
        <strain evidence="8 9">UWS4</strain>
    </source>
</reference>
<dbReference type="InterPro" id="IPR000719">
    <property type="entry name" value="Prot_kinase_dom"/>
</dbReference>
<feature type="transmembrane region" description="Helical" evidence="6">
    <location>
        <begin position="318"/>
        <end position="338"/>
    </location>
</feature>
<protein>
    <submittedName>
        <fullName evidence="8">Serine/threonine protein kinase</fullName>
    </submittedName>
</protein>
<dbReference type="SMART" id="SM00220">
    <property type="entry name" value="S_TKc"/>
    <property type="match status" value="1"/>
</dbReference>
<evidence type="ECO:0000256" key="4">
    <source>
        <dbReference type="ARBA" id="ARBA00022840"/>
    </source>
</evidence>
<feature type="domain" description="Protein kinase" evidence="7">
    <location>
        <begin position="9"/>
        <end position="256"/>
    </location>
</feature>
<evidence type="ECO:0000313" key="8">
    <source>
        <dbReference type="EMBL" id="PWL03390.1"/>
    </source>
</evidence>
<dbReference type="SUPFAM" id="SSF56112">
    <property type="entry name" value="Protein kinase-like (PK-like)"/>
    <property type="match status" value="1"/>
</dbReference>
<dbReference type="GO" id="GO:0004674">
    <property type="term" value="F:protein serine/threonine kinase activity"/>
    <property type="evidence" value="ECO:0007669"/>
    <property type="project" value="UniProtKB-KW"/>
</dbReference>
<dbReference type="RefSeq" id="WP_106197281.1">
    <property type="nucleotide sequence ID" value="NZ_QGHD01000006.1"/>
</dbReference>
<sequence>MNENFENRLSHFQKVGAGSEAVVYRALLDEKIPVAFRWNLESVSAKNESAKIDDGEVKKFAGMATILGKGILKNRPFSLAEYIVGISSAEASPMPPKIAVKMLRKLCGNLSVMADAEIFHGDLSPENVLIDEKENPVLIDFGSSCVGTPRFISPECLEGNAATEKSEIFSLGALLYFWISGEPLFGGDSLNAIENSIFQVDDYDETLCLRSLGKLPIEIIQKLEPLWKGTLRRDANDRFEDLDELDECLEIAESELSLDDSPLSAQQELIWKNHLALSIREHETGVRHAPEEFLFAETQKSGTFIPKFFKKCFSNGNFFPILGIFLFIFILLSFIFFLKTNSPDVETVGKSMLKKTRSLESEESVENDSAVSVRGMMTDADSNSADE</sequence>
<evidence type="ECO:0000256" key="6">
    <source>
        <dbReference type="SAM" id="Phobius"/>
    </source>
</evidence>
<keyword evidence="6" id="KW-0472">Membrane</keyword>
<dbReference type="Pfam" id="PF00069">
    <property type="entry name" value="Pkinase"/>
    <property type="match status" value="1"/>
</dbReference>
<dbReference type="PROSITE" id="PS00109">
    <property type="entry name" value="PROTEIN_KINASE_TYR"/>
    <property type="match status" value="1"/>
</dbReference>
<organism evidence="8 9">
    <name type="scientific">Hallerella porci</name>
    <dbReference type="NCBI Taxonomy" id="1945871"/>
    <lineage>
        <taxon>Bacteria</taxon>
        <taxon>Pseudomonadati</taxon>
        <taxon>Fibrobacterota</taxon>
        <taxon>Fibrobacteria</taxon>
        <taxon>Fibrobacterales</taxon>
        <taxon>Fibrobacteraceae</taxon>
        <taxon>Hallerella</taxon>
    </lineage>
</organism>
<dbReference type="Proteomes" id="UP000245523">
    <property type="component" value="Unassembled WGS sequence"/>
</dbReference>
<dbReference type="InterPro" id="IPR008266">
    <property type="entry name" value="Tyr_kinase_AS"/>
</dbReference>
<keyword evidence="4" id="KW-0067">ATP-binding</keyword>
<proteinExistence type="predicted"/>